<evidence type="ECO:0000313" key="2">
    <source>
        <dbReference type="EMBL" id="GGB49513.1"/>
    </source>
</evidence>
<dbReference type="EMBL" id="BMDZ01000042">
    <property type="protein sequence ID" value="GGB49513.1"/>
    <property type="molecule type" value="Genomic_DNA"/>
</dbReference>
<feature type="region of interest" description="Disordered" evidence="1">
    <location>
        <begin position="1"/>
        <end position="30"/>
    </location>
</feature>
<reference evidence="3" key="1">
    <citation type="journal article" date="2019" name="Int. J. Syst. Evol. Microbiol.">
        <title>The Global Catalogue of Microorganisms (GCM) 10K type strain sequencing project: providing services to taxonomists for standard genome sequencing and annotation.</title>
        <authorList>
            <consortium name="The Broad Institute Genomics Platform"/>
            <consortium name="The Broad Institute Genome Sequencing Center for Infectious Disease"/>
            <person name="Wu L."/>
            <person name="Ma J."/>
        </authorList>
    </citation>
    <scope>NUCLEOTIDE SEQUENCE [LARGE SCALE GENOMIC DNA]</scope>
    <source>
        <strain evidence="3">CGMCC 1.10188</strain>
    </source>
</reference>
<evidence type="ECO:0000256" key="1">
    <source>
        <dbReference type="SAM" id="MobiDB-lite"/>
    </source>
</evidence>
<comment type="caution">
    <text evidence="2">The sequence shown here is derived from an EMBL/GenBank/DDBJ whole genome shotgun (WGS) entry which is preliminary data.</text>
</comment>
<dbReference type="Proteomes" id="UP000603352">
    <property type="component" value="Unassembled WGS sequence"/>
</dbReference>
<name>A0ABQ1ISI0_9PROT</name>
<proteinExistence type="predicted"/>
<accession>A0ABQ1ISI0</accession>
<keyword evidence="3" id="KW-1185">Reference proteome</keyword>
<evidence type="ECO:0000313" key="3">
    <source>
        <dbReference type="Proteomes" id="UP000603352"/>
    </source>
</evidence>
<organism evidence="2 3">
    <name type="scientific">Tistrella bauzanensis</name>
    <dbReference type="NCBI Taxonomy" id="657419"/>
    <lineage>
        <taxon>Bacteria</taxon>
        <taxon>Pseudomonadati</taxon>
        <taxon>Pseudomonadota</taxon>
        <taxon>Alphaproteobacteria</taxon>
        <taxon>Geminicoccales</taxon>
        <taxon>Geminicoccaceae</taxon>
        <taxon>Tistrella</taxon>
    </lineage>
</organism>
<protein>
    <submittedName>
        <fullName evidence="2">Uncharacterized protein</fullName>
    </submittedName>
</protein>
<sequence length="214" mass="22353">MRHAVTKGGHGQNPATVRQHPAIGIGPGAGVEDDHLRGRIGGIIQPADHLALRIVAGIAVGGQHHGQGGARVQLDHRRVQAAIARGQQDLGQIAPQPGHQHLGFRVAEADIVFHQLRALGCEDQAGIEHADEGPALGRHGVDRGLHDLAHRPFGKVGRHAGRRGIGTHAAGIGAGIALADPLVVLGRAQQDGGGAVRQREQAGFLALHEFLDHQ</sequence>
<gene>
    <name evidence="2" type="ORF">GCM10011505_33270</name>
</gene>